<name>A0A518CVJ5_9BACT</name>
<organism evidence="1 2">
    <name type="scientific">Rohdeia mirabilis</name>
    <dbReference type="NCBI Taxonomy" id="2528008"/>
    <lineage>
        <taxon>Bacteria</taxon>
        <taxon>Pseudomonadati</taxon>
        <taxon>Planctomycetota</taxon>
        <taxon>Planctomycetia</taxon>
        <taxon>Planctomycetia incertae sedis</taxon>
        <taxon>Rohdeia</taxon>
    </lineage>
</organism>
<dbReference type="EMBL" id="CP036290">
    <property type="protein sequence ID" value="QDU83240.1"/>
    <property type="molecule type" value="Genomic_DNA"/>
</dbReference>
<protein>
    <submittedName>
        <fullName evidence="1">Uncharacterized protein</fullName>
    </submittedName>
</protein>
<dbReference type="Proteomes" id="UP000319342">
    <property type="component" value="Chromosome"/>
</dbReference>
<gene>
    <name evidence="1" type="ORF">Pla163_03380</name>
</gene>
<reference evidence="1 2" key="1">
    <citation type="submission" date="2019-02" db="EMBL/GenBank/DDBJ databases">
        <title>Deep-cultivation of Planctomycetes and their phenomic and genomic characterization uncovers novel biology.</title>
        <authorList>
            <person name="Wiegand S."/>
            <person name="Jogler M."/>
            <person name="Boedeker C."/>
            <person name="Pinto D."/>
            <person name="Vollmers J."/>
            <person name="Rivas-Marin E."/>
            <person name="Kohn T."/>
            <person name="Peeters S.H."/>
            <person name="Heuer A."/>
            <person name="Rast P."/>
            <person name="Oberbeckmann S."/>
            <person name="Bunk B."/>
            <person name="Jeske O."/>
            <person name="Meyerdierks A."/>
            <person name="Storesund J.E."/>
            <person name="Kallscheuer N."/>
            <person name="Luecker S."/>
            <person name="Lage O.M."/>
            <person name="Pohl T."/>
            <person name="Merkel B.J."/>
            <person name="Hornburger P."/>
            <person name="Mueller R.-W."/>
            <person name="Bruemmer F."/>
            <person name="Labrenz M."/>
            <person name="Spormann A.M."/>
            <person name="Op den Camp H."/>
            <person name="Overmann J."/>
            <person name="Amann R."/>
            <person name="Jetten M.S.M."/>
            <person name="Mascher T."/>
            <person name="Medema M.H."/>
            <person name="Devos D.P."/>
            <person name="Kaster A.-K."/>
            <person name="Ovreas L."/>
            <person name="Rohde M."/>
            <person name="Galperin M.Y."/>
            <person name="Jogler C."/>
        </authorList>
    </citation>
    <scope>NUCLEOTIDE SEQUENCE [LARGE SCALE GENOMIC DNA]</scope>
    <source>
        <strain evidence="1 2">Pla163</strain>
    </source>
</reference>
<dbReference type="RefSeq" id="WP_145182590.1">
    <property type="nucleotide sequence ID" value="NZ_CP036290.1"/>
</dbReference>
<evidence type="ECO:0000313" key="1">
    <source>
        <dbReference type="EMBL" id="QDU83240.1"/>
    </source>
</evidence>
<dbReference type="AlphaFoldDB" id="A0A518CVJ5"/>
<dbReference type="OrthoDB" id="9800174at2"/>
<accession>A0A518CVJ5</accession>
<keyword evidence="2" id="KW-1185">Reference proteome</keyword>
<proteinExistence type="predicted"/>
<sequence length="764" mass="81851">MKLRVLAFAAVLALLGVIVFVLTRPGGDLESLAAGDAGAAEDESVLESVELADDATLDDAPDSVEIADIEPLSDRAALATDGPWSDWIAPLDHTGAPIASFEVAVVARGGSRTTHASDDALVRDLVPAGGVLVVVADGHCPRFVDVDRLRELGEGPHELPLAPSATVRLTANTDSPWYRDVLFVQVGASERRETTPANRLVHERFRAEAGVILPAEFREQAMATMRPDEDEYSRFALDLQGLARGDASAEAHAHILARLRGSQHFGPATAPIGVDASRAGSLERRATAPHHQVWSIRRAVDPIELPLEMEWVLAGDVVVVDAASAGAMRMTGPDGAFDRAAGSGFDSARRVESRVTLEPGDVAHFEVDFTPYAEIRGQVPAEAQDVLISIAAEKRATTGEVQGSSRFSFSNPSETGAFTTGPITPGFFVVDVKWTAADAEQVYVRRAVDLTEGGVHDMGLVDGEGGPTLVIEPRFFDPSTGRDWTAEDVQGAELRIVLDLGQSGLKASNKTIGLRVQEDPTRPLEVRGLPSGDLTVRVVGVGARDSAFVSDQVDALEVTLTGEVHVPIDIPLRRIGTAHFVVASPVPVGERAHLPHAFSSRPDGSNLRVVPLEHVPGTDTFEGEISRGAGPLRIDAIWTDTLVVDGEDDVHRSWTATTTIDVRAGESNRFDLRLAESARALLPAHVLPPTPRKRGRAAETPVQVRLFLADSPDGIRLGECTGWIDGRPHVHGLLPNRPYRFRSERDVWIEFVTGGPGSLVTVDE</sequence>
<evidence type="ECO:0000313" key="2">
    <source>
        <dbReference type="Proteomes" id="UP000319342"/>
    </source>
</evidence>